<dbReference type="Proteomes" id="UP000245998">
    <property type="component" value="Unassembled WGS sequence"/>
</dbReference>
<evidence type="ECO:0000256" key="3">
    <source>
        <dbReference type="SAM" id="MobiDB-lite"/>
    </source>
</evidence>
<keyword evidence="7" id="KW-1185">Reference proteome</keyword>
<dbReference type="Gene3D" id="3.40.50.2300">
    <property type="match status" value="2"/>
</dbReference>
<dbReference type="PROSITE" id="PS51257">
    <property type="entry name" value="PROKAR_LIPOPROTEIN"/>
    <property type="match status" value="1"/>
</dbReference>
<evidence type="ECO:0000259" key="5">
    <source>
        <dbReference type="Pfam" id="PF13458"/>
    </source>
</evidence>
<organism evidence="6 7">
    <name type="scientific">Pueribacillus theae</name>
    <dbReference type="NCBI Taxonomy" id="2171751"/>
    <lineage>
        <taxon>Bacteria</taxon>
        <taxon>Bacillati</taxon>
        <taxon>Bacillota</taxon>
        <taxon>Bacilli</taxon>
        <taxon>Bacillales</taxon>
        <taxon>Bacillaceae</taxon>
        <taxon>Pueribacillus</taxon>
    </lineage>
</organism>
<name>A0A2U1K5I1_9BACI</name>
<gene>
    <name evidence="6" type="ORF">DCC39_03730</name>
</gene>
<evidence type="ECO:0000256" key="4">
    <source>
        <dbReference type="SAM" id="SignalP"/>
    </source>
</evidence>
<dbReference type="OrthoDB" id="9783240at2"/>
<dbReference type="AlphaFoldDB" id="A0A2U1K5I1"/>
<accession>A0A2U1K5I1</accession>
<feature type="chain" id="PRO_5038427890" evidence="4">
    <location>
        <begin position="21"/>
        <end position="407"/>
    </location>
</feature>
<dbReference type="InterPro" id="IPR028082">
    <property type="entry name" value="Peripla_BP_I"/>
</dbReference>
<dbReference type="RefSeq" id="WP_116553548.1">
    <property type="nucleotide sequence ID" value="NZ_QCZG01000005.1"/>
</dbReference>
<feature type="compositionally biased region" description="Low complexity" evidence="3">
    <location>
        <begin position="25"/>
        <end position="40"/>
    </location>
</feature>
<dbReference type="SUPFAM" id="SSF53822">
    <property type="entry name" value="Periplasmic binding protein-like I"/>
    <property type="match status" value="1"/>
</dbReference>
<protein>
    <submittedName>
        <fullName evidence="6">Ethanolamine utilization protein EutJ</fullName>
    </submittedName>
</protein>
<dbReference type="PANTHER" id="PTHR30483:SF6">
    <property type="entry name" value="PERIPLASMIC BINDING PROTEIN OF ABC TRANSPORTER FOR NATURAL AMINO ACIDS"/>
    <property type="match status" value="1"/>
</dbReference>
<feature type="signal peptide" evidence="4">
    <location>
        <begin position="1"/>
        <end position="20"/>
    </location>
</feature>
<evidence type="ECO:0000256" key="2">
    <source>
        <dbReference type="ARBA" id="ARBA00022729"/>
    </source>
</evidence>
<dbReference type="InterPro" id="IPR028081">
    <property type="entry name" value="Leu-bd"/>
</dbReference>
<evidence type="ECO:0000313" key="6">
    <source>
        <dbReference type="EMBL" id="PWA12767.1"/>
    </source>
</evidence>
<sequence>MISKKSLFVSFILLLMLALAACSGSSSSSSDSGKNSESASKGSSGDVKEVPIGYSGPLSGAAAYYGENTVNGLKMAAEEINEAGGFEVDGQKYKLKLVTLDDKYLPNETASNAKRLIQENDAKVIFNPHSGGIKAMQVFNEQEEFLIAAYTSEPDIIEQGNELTWRIPPGYDTYIEPFSDYEMERFGKKIAFLPTASQYGKDWAENLKPVWEKKGGEVVFEADIDFSKDTDFYTVVTNALKEKPDVLFIGGPSEPTALVAKQARDLGFEGGFLIMDQAKMDEMAAVMDGKMELLEGSVGVLPLVNTDYPGTAAFVEKYREAHKKDPGSEAGLNYIALYALVEAMKVAGTVDDAAAIRKALDEGVKNIPEDKQVYQISGVTEKGANELPLRMGVVEDGEVKQVDPEKK</sequence>
<dbReference type="InterPro" id="IPR051010">
    <property type="entry name" value="BCAA_transport"/>
</dbReference>
<feature type="domain" description="Leucine-binding protein" evidence="5">
    <location>
        <begin position="49"/>
        <end position="367"/>
    </location>
</feature>
<dbReference type="Pfam" id="PF13458">
    <property type="entry name" value="Peripla_BP_6"/>
    <property type="match status" value="1"/>
</dbReference>
<keyword evidence="2 4" id="KW-0732">Signal</keyword>
<evidence type="ECO:0000313" key="7">
    <source>
        <dbReference type="Proteomes" id="UP000245998"/>
    </source>
</evidence>
<proteinExistence type="inferred from homology"/>
<dbReference type="PANTHER" id="PTHR30483">
    <property type="entry name" value="LEUCINE-SPECIFIC-BINDING PROTEIN"/>
    <property type="match status" value="1"/>
</dbReference>
<feature type="region of interest" description="Disordered" evidence="3">
    <location>
        <begin position="25"/>
        <end position="46"/>
    </location>
</feature>
<comment type="caution">
    <text evidence="6">The sequence shown here is derived from an EMBL/GenBank/DDBJ whole genome shotgun (WGS) entry which is preliminary data.</text>
</comment>
<comment type="similarity">
    <text evidence="1">Belongs to the leucine-binding protein family.</text>
</comment>
<evidence type="ECO:0000256" key="1">
    <source>
        <dbReference type="ARBA" id="ARBA00010062"/>
    </source>
</evidence>
<dbReference type="EMBL" id="QCZG01000005">
    <property type="protein sequence ID" value="PWA12767.1"/>
    <property type="molecule type" value="Genomic_DNA"/>
</dbReference>
<dbReference type="CDD" id="cd06336">
    <property type="entry name" value="PBP1_ABC_ligand_binding-like"/>
    <property type="match status" value="1"/>
</dbReference>
<reference evidence="6 7" key="1">
    <citation type="submission" date="2018-04" db="EMBL/GenBank/DDBJ databases">
        <title>Camelliibacillus theae gen. nov., sp. nov., isolated from Pu'er tea.</title>
        <authorList>
            <person name="Niu L."/>
        </authorList>
    </citation>
    <scope>NUCLEOTIDE SEQUENCE [LARGE SCALE GENOMIC DNA]</scope>
    <source>
        <strain evidence="6 7">T8</strain>
    </source>
</reference>